<gene>
    <name evidence="8" type="primary">epsM</name>
    <name evidence="8" type="ORF">CCYN2B_190022</name>
</gene>
<accession>A0A0B7H3K5</accession>
<dbReference type="Gene3D" id="2.160.10.10">
    <property type="entry name" value="Hexapeptide repeat proteins"/>
    <property type="match status" value="1"/>
</dbReference>
<evidence type="ECO:0000256" key="5">
    <source>
        <dbReference type="PIRSR" id="PIRSR620019-1"/>
    </source>
</evidence>
<proteinExistence type="inferred from homology"/>
<dbReference type="InterPro" id="IPR011004">
    <property type="entry name" value="Trimer_LpxA-like_sf"/>
</dbReference>
<keyword evidence="2 8" id="KW-0808">Transferase</keyword>
<keyword evidence="3" id="KW-0677">Repeat</keyword>
<evidence type="ECO:0000256" key="4">
    <source>
        <dbReference type="ARBA" id="ARBA00023315"/>
    </source>
</evidence>
<keyword evidence="9" id="KW-1185">Reference proteome</keyword>
<dbReference type="NCBIfam" id="TIGR03570">
    <property type="entry name" value="NeuD_NnaD"/>
    <property type="match status" value="1"/>
</dbReference>
<evidence type="ECO:0000313" key="9">
    <source>
        <dbReference type="Proteomes" id="UP000038055"/>
    </source>
</evidence>
<dbReference type="RefSeq" id="WP_041991234.1">
    <property type="nucleotide sequence ID" value="NZ_BOQH01000002.1"/>
</dbReference>
<comment type="similarity">
    <text evidence="1">Belongs to the transferase hexapeptide repeat family.</text>
</comment>
<dbReference type="CDD" id="cd03360">
    <property type="entry name" value="LbH_AT_putative"/>
    <property type="match status" value="1"/>
</dbReference>
<feature type="binding site" evidence="6">
    <location>
        <position position="60"/>
    </location>
    <ligand>
        <name>substrate</name>
    </ligand>
</feature>
<dbReference type="Pfam" id="PF00132">
    <property type="entry name" value="Hexapep"/>
    <property type="match status" value="2"/>
</dbReference>
<feature type="binding site" evidence="6">
    <location>
        <position position="133"/>
    </location>
    <ligand>
        <name>acetyl-CoA</name>
        <dbReference type="ChEBI" id="CHEBI:57288"/>
    </ligand>
</feature>
<evidence type="ECO:0000256" key="2">
    <source>
        <dbReference type="ARBA" id="ARBA00022679"/>
    </source>
</evidence>
<protein>
    <submittedName>
        <fullName evidence="8">Putative acetyltransferase EpsM</fullName>
        <ecNumber evidence="8">2.3.1.-</ecNumber>
    </submittedName>
</protein>
<feature type="active site" description="Proton acceptor" evidence="5">
    <location>
        <position position="124"/>
    </location>
</feature>
<evidence type="ECO:0000256" key="1">
    <source>
        <dbReference type="ARBA" id="ARBA00007274"/>
    </source>
</evidence>
<dbReference type="SUPFAM" id="SSF51161">
    <property type="entry name" value="Trimeric LpxA-like enzymes"/>
    <property type="match status" value="1"/>
</dbReference>
<dbReference type="InterPro" id="IPR020019">
    <property type="entry name" value="AcTrfase_PglD-like"/>
</dbReference>
<feature type="binding site" evidence="6">
    <location>
        <position position="154"/>
    </location>
    <ligand>
        <name>acetyl-CoA</name>
        <dbReference type="ChEBI" id="CHEBI:57288"/>
    </ligand>
</feature>
<dbReference type="InterPro" id="IPR041561">
    <property type="entry name" value="PglD_N"/>
</dbReference>
<dbReference type="Pfam" id="PF17836">
    <property type="entry name" value="PglD_N"/>
    <property type="match status" value="1"/>
</dbReference>
<feature type="domain" description="PglD N-terminal" evidence="7">
    <location>
        <begin position="2"/>
        <end position="71"/>
    </location>
</feature>
<evidence type="ECO:0000259" key="7">
    <source>
        <dbReference type="Pfam" id="PF17836"/>
    </source>
</evidence>
<dbReference type="EC" id="2.3.1.-" evidence="8"/>
<dbReference type="PANTHER" id="PTHR43300:SF7">
    <property type="entry name" value="UDP-N-ACETYLBACILLOSAMINE N-ACETYLTRANSFERASE"/>
    <property type="match status" value="1"/>
</dbReference>
<sequence length="200" mass="21564">MILYGASGHAKVIIDILHKNNIEVSKIIDDEPKSKDIFNIPVEKSSLTENNEKKVIISIGNNEIRKKISEKYQFDYQTIIHPSAIVSKFSRIGNGTVVMANAVVNSDSEIGKHCIINTSAIVEHDCKISDFVHISPNASLAGNVEVGEGAHIGIGSCVIQGVKIGKWATIGAGAVIIRDVPDFATVVGNPGRIIKIKEIK</sequence>
<dbReference type="PROSITE" id="PS00101">
    <property type="entry name" value="HEXAPEP_TRANSFERASES"/>
    <property type="match status" value="1"/>
</dbReference>
<organism evidence="8 9">
    <name type="scientific">Capnocytophaga cynodegmi</name>
    <dbReference type="NCBI Taxonomy" id="28189"/>
    <lineage>
        <taxon>Bacteria</taxon>
        <taxon>Pseudomonadati</taxon>
        <taxon>Bacteroidota</taxon>
        <taxon>Flavobacteriia</taxon>
        <taxon>Flavobacteriales</taxon>
        <taxon>Flavobacteriaceae</taxon>
        <taxon>Capnocytophaga</taxon>
    </lineage>
</organism>
<keyword evidence="4 8" id="KW-0012">Acyltransferase</keyword>
<dbReference type="GO" id="GO:0016746">
    <property type="term" value="F:acyltransferase activity"/>
    <property type="evidence" value="ECO:0007669"/>
    <property type="project" value="UniProtKB-KW"/>
</dbReference>
<dbReference type="InterPro" id="IPR001451">
    <property type="entry name" value="Hexapep"/>
</dbReference>
<name>A0A0B7H3K5_9FLAO</name>
<reference evidence="9" key="1">
    <citation type="submission" date="2015-01" db="EMBL/GenBank/DDBJ databases">
        <authorList>
            <person name="MANFREDI Pablo"/>
        </authorList>
    </citation>
    <scope>NUCLEOTIDE SEQUENCE [LARGE SCALE GENOMIC DNA]</scope>
    <source>
        <strain evidence="9">Ccyn2B</strain>
    </source>
</reference>
<dbReference type="EMBL" id="CDOD01000011">
    <property type="protein sequence ID" value="CEN33965.1"/>
    <property type="molecule type" value="Genomic_DNA"/>
</dbReference>
<dbReference type="AlphaFoldDB" id="A0A0B7H3K5"/>
<feature type="site" description="Increases basicity of active site His" evidence="5">
    <location>
        <position position="125"/>
    </location>
</feature>
<dbReference type="InterPro" id="IPR018357">
    <property type="entry name" value="Hexapep_transf_CS"/>
</dbReference>
<dbReference type="Proteomes" id="UP000038055">
    <property type="component" value="Unassembled WGS sequence"/>
</dbReference>
<dbReference type="InterPro" id="IPR050179">
    <property type="entry name" value="Trans_hexapeptide_repeat"/>
</dbReference>
<feature type="binding site" evidence="6">
    <location>
        <begin position="7"/>
        <end position="9"/>
    </location>
    <ligand>
        <name>substrate</name>
    </ligand>
</feature>
<dbReference type="Gene3D" id="3.40.50.20">
    <property type="match status" value="1"/>
</dbReference>
<dbReference type="PANTHER" id="PTHR43300">
    <property type="entry name" value="ACETYLTRANSFERASE"/>
    <property type="match status" value="1"/>
</dbReference>
<evidence type="ECO:0000313" key="8">
    <source>
        <dbReference type="EMBL" id="CEN33965.1"/>
    </source>
</evidence>
<evidence type="ECO:0000256" key="6">
    <source>
        <dbReference type="PIRSR" id="PIRSR620019-2"/>
    </source>
</evidence>
<evidence type="ECO:0000256" key="3">
    <source>
        <dbReference type="ARBA" id="ARBA00022737"/>
    </source>
</evidence>